<evidence type="ECO:0000313" key="2">
    <source>
        <dbReference type="Proteomes" id="UP000700334"/>
    </source>
</evidence>
<dbReference type="EMBL" id="JAGFMF010011694">
    <property type="protein sequence ID" value="KAG8515989.1"/>
    <property type="molecule type" value="Genomic_DNA"/>
</dbReference>
<evidence type="ECO:0000313" key="1">
    <source>
        <dbReference type="EMBL" id="KAG8515989.1"/>
    </source>
</evidence>
<sequence length="82" mass="9479">MYLMMSHFVEPLQLLSRDEHQEMVGSIQGNFERLASWLHQLWEVDFLSISLQTILALSKLTTNKSCESKGMIKTHKSNQILS</sequence>
<keyword evidence="2" id="KW-1185">Reference proteome</keyword>
<protein>
    <submittedName>
        <fullName evidence="1">Uncharacterized protein</fullName>
    </submittedName>
</protein>
<organism evidence="1 2">
    <name type="scientific">Galemys pyrenaicus</name>
    <name type="common">Iberian desman</name>
    <name type="synonym">Pyrenean desman</name>
    <dbReference type="NCBI Taxonomy" id="202257"/>
    <lineage>
        <taxon>Eukaryota</taxon>
        <taxon>Metazoa</taxon>
        <taxon>Chordata</taxon>
        <taxon>Craniata</taxon>
        <taxon>Vertebrata</taxon>
        <taxon>Euteleostomi</taxon>
        <taxon>Mammalia</taxon>
        <taxon>Eutheria</taxon>
        <taxon>Laurasiatheria</taxon>
        <taxon>Eulipotyphla</taxon>
        <taxon>Talpidae</taxon>
        <taxon>Galemys</taxon>
    </lineage>
</organism>
<gene>
    <name evidence="1" type="ORF">J0S82_007281</name>
</gene>
<comment type="caution">
    <text evidence="1">The sequence shown here is derived from an EMBL/GenBank/DDBJ whole genome shotgun (WGS) entry which is preliminary data.</text>
</comment>
<accession>A0A8J6ARP9</accession>
<dbReference type="AlphaFoldDB" id="A0A8J6ARP9"/>
<name>A0A8J6ARP9_GALPY</name>
<proteinExistence type="predicted"/>
<dbReference type="Proteomes" id="UP000700334">
    <property type="component" value="Unassembled WGS sequence"/>
</dbReference>
<reference evidence="1" key="1">
    <citation type="journal article" date="2021" name="Evol. Appl.">
        <title>The genome of the Pyrenean desman and the effects of bottlenecks and inbreeding on the genomic landscape of an endangered species.</title>
        <authorList>
            <person name="Escoda L."/>
            <person name="Castresana J."/>
        </authorList>
    </citation>
    <scope>NUCLEOTIDE SEQUENCE</scope>
    <source>
        <strain evidence="1">IBE-C5619</strain>
    </source>
</reference>